<dbReference type="InterPro" id="IPR013057">
    <property type="entry name" value="AA_transpt_TM"/>
</dbReference>
<feature type="transmembrane region" description="Helical" evidence="6">
    <location>
        <begin position="189"/>
        <end position="210"/>
    </location>
</feature>
<feature type="non-terminal residue" evidence="8">
    <location>
        <position position="1"/>
    </location>
</feature>
<dbReference type="OrthoDB" id="655540at2759"/>
<dbReference type="PANTHER" id="PTHR22950">
    <property type="entry name" value="AMINO ACID TRANSPORTER"/>
    <property type="match status" value="1"/>
</dbReference>
<dbReference type="GO" id="GO:0015179">
    <property type="term" value="F:L-amino acid transmembrane transporter activity"/>
    <property type="evidence" value="ECO:0007669"/>
    <property type="project" value="TreeGrafter"/>
</dbReference>
<evidence type="ECO:0000256" key="6">
    <source>
        <dbReference type="SAM" id="Phobius"/>
    </source>
</evidence>
<dbReference type="PANTHER" id="PTHR22950:SF698">
    <property type="entry name" value="AMINO ACID TRANSPORTER TRANSMEMBRANE DOMAIN-CONTAINING PROTEIN"/>
    <property type="match status" value="1"/>
</dbReference>
<evidence type="ECO:0000256" key="1">
    <source>
        <dbReference type="ARBA" id="ARBA00004141"/>
    </source>
</evidence>
<organism evidence="8">
    <name type="scientific">Rhododendron williamsianum</name>
    <dbReference type="NCBI Taxonomy" id="262921"/>
    <lineage>
        <taxon>Eukaryota</taxon>
        <taxon>Viridiplantae</taxon>
        <taxon>Streptophyta</taxon>
        <taxon>Embryophyta</taxon>
        <taxon>Tracheophyta</taxon>
        <taxon>Spermatophyta</taxon>
        <taxon>Magnoliopsida</taxon>
        <taxon>eudicotyledons</taxon>
        <taxon>Gunneridae</taxon>
        <taxon>Pentapetalae</taxon>
        <taxon>asterids</taxon>
        <taxon>Ericales</taxon>
        <taxon>Ericaceae</taxon>
        <taxon>Ericoideae</taxon>
        <taxon>Rhodoreae</taxon>
        <taxon>Rhododendron</taxon>
    </lineage>
</organism>
<evidence type="ECO:0000259" key="7">
    <source>
        <dbReference type="Pfam" id="PF01490"/>
    </source>
</evidence>
<dbReference type="GO" id="GO:0005774">
    <property type="term" value="C:vacuolar membrane"/>
    <property type="evidence" value="ECO:0007669"/>
    <property type="project" value="TreeGrafter"/>
</dbReference>
<sequence>MSFDKLTLSRAHAILKGLISYPFSEISWFKVHYEIDPLHLDALRRLAKLNTSPPNCGFRLLFTSLLIHRCMDSNPLITTYLDIGATAFGKKRKNHCFNWFLKLEGDNLLSPNFALKLGNLALNGRHSFVIVAGVMIFPSTWLSDLGILLYISFGGVISSIIIVVAVFFVGTTKEVGFHGKGILVSFKGLPTALSLYAFCYGVYAMFPTIYNSMRKKSQFPKIFRIYRHFGYELAGISGLILLAISAGAVGTYSAIAHTIKEA</sequence>
<evidence type="ECO:0000256" key="5">
    <source>
        <dbReference type="ARBA" id="ARBA00023136"/>
    </source>
</evidence>
<reference evidence="8" key="1">
    <citation type="journal article" date="2019" name="Genome Biol. Evol.">
        <title>The Rhododendron genome and chromosomal organization provide insight into shared whole-genome duplications across the heath family (Ericaceae).</title>
        <authorList>
            <person name="Soza V.L."/>
            <person name="Lindsley D."/>
            <person name="Waalkes A."/>
            <person name="Ramage E."/>
            <person name="Patwardhan R.P."/>
            <person name="Burton J.N."/>
            <person name="Adey A."/>
            <person name="Kumar A."/>
            <person name="Qiu R."/>
            <person name="Shendure J."/>
            <person name="Hall B."/>
        </authorList>
    </citation>
    <scope>NUCLEOTIDE SEQUENCE</scope>
    <source>
        <strain evidence="8">RSF 1966-606</strain>
    </source>
</reference>
<evidence type="ECO:0000313" key="8">
    <source>
        <dbReference type="EMBL" id="KAE9445133.1"/>
    </source>
</evidence>
<evidence type="ECO:0000256" key="2">
    <source>
        <dbReference type="ARBA" id="ARBA00022692"/>
    </source>
</evidence>
<dbReference type="AlphaFoldDB" id="A0A6A4K8N6"/>
<gene>
    <name evidence="8" type="ORF">C3L33_22969</name>
</gene>
<keyword evidence="5 6" id="KW-0472">Membrane</keyword>
<evidence type="ECO:0000256" key="4">
    <source>
        <dbReference type="ARBA" id="ARBA00022989"/>
    </source>
</evidence>
<feature type="domain" description="Amino acid transporter transmembrane" evidence="7">
    <location>
        <begin position="56"/>
        <end position="226"/>
    </location>
</feature>
<feature type="transmembrane region" description="Helical" evidence="6">
    <location>
        <begin position="231"/>
        <end position="255"/>
    </location>
</feature>
<keyword evidence="4 6" id="KW-1133">Transmembrane helix</keyword>
<keyword evidence="3" id="KW-0029">Amino-acid transport</keyword>
<comment type="caution">
    <text evidence="8">The sequence shown here is derived from an EMBL/GenBank/DDBJ whole genome shotgun (WGS) entry which is preliminary data.</text>
</comment>
<dbReference type="Pfam" id="PF01490">
    <property type="entry name" value="Aa_trans"/>
    <property type="match status" value="1"/>
</dbReference>
<accession>A0A6A4K8N6</accession>
<comment type="subcellular location">
    <subcellularLocation>
        <location evidence="1">Membrane</location>
        <topology evidence="1">Multi-pass membrane protein</topology>
    </subcellularLocation>
</comment>
<proteinExistence type="predicted"/>
<feature type="transmembrane region" description="Helical" evidence="6">
    <location>
        <begin position="147"/>
        <end position="169"/>
    </location>
</feature>
<name>A0A6A4K8N6_9ERIC</name>
<dbReference type="EMBL" id="QEFC01004494">
    <property type="protein sequence ID" value="KAE9445133.1"/>
    <property type="molecule type" value="Genomic_DNA"/>
</dbReference>
<keyword evidence="2 6" id="KW-0812">Transmembrane</keyword>
<protein>
    <recommendedName>
        <fullName evidence="7">Amino acid transporter transmembrane domain-containing protein</fullName>
    </recommendedName>
</protein>
<evidence type="ECO:0000256" key="3">
    <source>
        <dbReference type="ARBA" id="ARBA00022970"/>
    </source>
</evidence>
<keyword evidence="3" id="KW-0813">Transport</keyword>